<dbReference type="STRING" id="1120980.GCA_000745955_01987"/>
<dbReference type="Proteomes" id="UP000254209">
    <property type="component" value="Unassembled WGS sequence"/>
</dbReference>
<name>A0A376BLF6_9NEIS</name>
<reference evidence="1 2" key="1">
    <citation type="submission" date="2018-06" db="EMBL/GenBank/DDBJ databases">
        <authorList>
            <consortium name="Pathogen Informatics"/>
            <person name="Doyle S."/>
        </authorList>
    </citation>
    <scope>NUCLEOTIDE SEQUENCE [LARGE SCALE GENOMIC DNA]</scope>
    <source>
        <strain evidence="1 2">NCTC10283</strain>
    </source>
</reference>
<keyword evidence="2" id="KW-1185">Reference proteome</keyword>
<evidence type="ECO:0000313" key="2">
    <source>
        <dbReference type="Proteomes" id="UP000254209"/>
    </source>
</evidence>
<dbReference type="OrthoDB" id="9974734at2"/>
<dbReference type="AlphaFoldDB" id="A0A376BLF6"/>
<accession>A0A376BLF6</accession>
<dbReference type="RefSeq" id="WP_034294409.1">
    <property type="nucleotide sequence ID" value="NZ_CP091519.2"/>
</dbReference>
<dbReference type="EMBL" id="UFSO01000002">
    <property type="protein sequence ID" value="SSY70044.1"/>
    <property type="molecule type" value="Genomic_DNA"/>
</dbReference>
<organism evidence="1 2">
    <name type="scientific">Alysiella crassa</name>
    <dbReference type="NCBI Taxonomy" id="153491"/>
    <lineage>
        <taxon>Bacteria</taxon>
        <taxon>Pseudomonadati</taxon>
        <taxon>Pseudomonadota</taxon>
        <taxon>Betaproteobacteria</taxon>
        <taxon>Neisseriales</taxon>
        <taxon>Neisseriaceae</taxon>
        <taxon>Alysiella</taxon>
    </lineage>
</organism>
<proteinExistence type="predicted"/>
<protein>
    <submittedName>
        <fullName evidence="1">Uncharacterized protein</fullName>
    </submittedName>
</protein>
<evidence type="ECO:0000313" key="1">
    <source>
        <dbReference type="EMBL" id="SSY70044.1"/>
    </source>
</evidence>
<sequence>MKPELKKTMEQGFFATMRNEKIARLSKPAQTISVKEAQKLLDEAKRELEEKRFAENAARMREHMQMARQHHEIGNQVMAIRAIFGDMPFNEILFLLQEFIRECQEKQAKQKKQTQRAALILPETPAQTTAPISKLARENGRKGKEKQLQNSVKEKFRLNKFQDLFKIWETRLRREEYGAKARFCETVKMYYDDYIDALEKQGAKINEKDKVLTDDAIRRWLRKLM</sequence>
<gene>
    <name evidence="1" type="ORF">NCTC10283_00107</name>
</gene>